<accession>A0A401G1Q5</accession>
<dbReference type="AlphaFoldDB" id="A0A401G1Q5"/>
<dbReference type="GO" id="GO:0005886">
    <property type="term" value="C:plasma membrane"/>
    <property type="evidence" value="ECO:0007669"/>
    <property type="project" value="TreeGrafter"/>
</dbReference>
<dbReference type="SMART" id="SM00283">
    <property type="entry name" value="MA"/>
    <property type="match status" value="1"/>
</dbReference>
<dbReference type="RefSeq" id="WP_124330263.1">
    <property type="nucleotide sequence ID" value="NZ_BEXT01000001.1"/>
</dbReference>
<dbReference type="EMBL" id="BEXT01000001">
    <property type="protein sequence ID" value="GBC63152.1"/>
    <property type="molecule type" value="Genomic_DNA"/>
</dbReference>
<keyword evidence="7" id="KW-1185">Reference proteome</keyword>
<dbReference type="OrthoDB" id="9816383at2"/>
<dbReference type="PANTHER" id="PTHR43531">
    <property type="entry name" value="PROTEIN ICFG"/>
    <property type="match status" value="1"/>
</dbReference>
<dbReference type="Proteomes" id="UP000288096">
    <property type="component" value="Unassembled WGS sequence"/>
</dbReference>
<dbReference type="InterPro" id="IPR051310">
    <property type="entry name" value="MCP_chemotaxis"/>
</dbReference>
<keyword evidence="4" id="KW-0472">Membrane</keyword>
<protein>
    <recommendedName>
        <fullName evidence="5">Methyl-accepting transducer domain-containing protein</fullName>
    </recommendedName>
</protein>
<gene>
    <name evidence="6" type="ORF">DENIS_4145</name>
</gene>
<evidence type="ECO:0000313" key="6">
    <source>
        <dbReference type="EMBL" id="GBC63152.1"/>
    </source>
</evidence>
<feature type="domain" description="Methyl-accepting transducer" evidence="5">
    <location>
        <begin position="345"/>
        <end position="574"/>
    </location>
</feature>
<dbReference type="Gene3D" id="1.10.287.950">
    <property type="entry name" value="Methyl-accepting chemotaxis protein"/>
    <property type="match status" value="1"/>
</dbReference>
<dbReference type="InterPro" id="IPR004089">
    <property type="entry name" value="MCPsignal_dom"/>
</dbReference>
<dbReference type="GO" id="GO:0004888">
    <property type="term" value="F:transmembrane signaling receptor activity"/>
    <property type="evidence" value="ECO:0007669"/>
    <property type="project" value="InterPro"/>
</dbReference>
<evidence type="ECO:0000256" key="1">
    <source>
        <dbReference type="ARBA" id="ARBA00022500"/>
    </source>
</evidence>
<evidence type="ECO:0000259" key="5">
    <source>
        <dbReference type="PROSITE" id="PS50111"/>
    </source>
</evidence>
<comment type="caution">
    <text evidence="6">The sequence shown here is derived from an EMBL/GenBank/DDBJ whole genome shotgun (WGS) entry which is preliminary data.</text>
</comment>
<keyword evidence="3" id="KW-0807">Transducer</keyword>
<dbReference type="GO" id="GO:0007165">
    <property type="term" value="P:signal transduction"/>
    <property type="evidence" value="ECO:0007669"/>
    <property type="project" value="UniProtKB-KW"/>
</dbReference>
<sequence>MKDLSVLFKKSIAAKLFLANLMTCIMFGIIGIAAFYSFHHSKKQLTAIFKKEINLVIENGRVARELGRIIAETNLLMSTFYGREAFLKTEGERLIRASSKISANSADTHLKEYLHNFTQKVKTVVAQCSAVNRIRQAIITSNRKLDDQLARLKEVVADEIVNLTIEGKDASIMNRLSFGIAGYNEALLRLDLRFNKLGLAYFEAPVEEKEHPVFTLLDNLMLKMRTLTAYEEKIAKHGRELLDRGEKYKETVLRFHQAAANLKTRLHEMNCEKNCLLDLLGKTDKKTIRTSEQNITNLTGRISRAMVSGGLIISLVTLAVLVFAYTLSRSVNNSLSRVITGLQIAFDKIAGVSGQVMQVSRQLALETSEQAASLEEVSSSLEEMASMTRQNSDNAGKTDHIVRNSLKGMKAANLSMGQITQSMQEISQATSETRKIVKTIDEIAFQTNLLSLNAAIEAARAGKAGAGFAVVADEVRSLAMQSAEAAKNTALIIETTGRRVKGGAEQVSASGDVFTRMEADSHKVTELVGEVAEGSKEQAIGIEQVNKTVTEIDRVVQQSAANSQDLSGTFEEMNALVGHMDTMIHELILLAGRNGKKRISRQRALKITPPLRKPAITPAAD</sequence>
<keyword evidence="4" id="KW-1133">Transmembrane helix</keyword>
<dbReference type="PROSITE" id="PS50111">
    <property type="entry name" value="CHEMOTAXIS_TRANSDUC_2"/>
    <property type="match status" value="1"/>
</dbReference>
<dbReference type="PRINTS" id="PR00260">
    <property type="entry name" value="CHEMTRNSDUCR"/>
</dbReference>
<reference evidence="7" key="1">
    <citation type="submission" date="2017-11" db="EMBL/GenBank/DDBJ databases">
        <authorList>
            <person name="Watanabe M."/>
            <person name="Kojima H."/>
        </authorList>
    </citation>
    <scope>NUCLEOTIDE SEQUENCE [LARGE SCALE GENOMIC DNA]</scope>
    <source>
        <strain evidence="7">Tokyo 01</strain>
    </source>
</reference>
<reference evidence="7" key="2">
    <citation type="submission" date="2019-01" db="EMBL/GenBank/DDBJ databases">
        <title>Genome sequence of Desulfonema ishimotonii strain Tokyo 01.</title>
        <authorList>
            <person name="Fukui M."/>
        </authorList>
    </citation>
    <scope>NUCLEOTIDE SEQUENCE [LARGE SCALE GENOMIC DNA]</scope>
    <source>
        <strain evidence="7">Tokyo 01</strain>
    </source>
</reference>
<comment type="similarity">
    <text evidence="2">Belongs to the methyl-accepting chemotaxis (MCP) protein family.</text>
</comment>
<name>A0A401G1Q5_9BACT</name>
<proteinExistence type="inferred from homology"/>
<evidence type="ECO:0000256" key="3">
    <source>
        <dbReference type="PROSITE-ProRule" id="PRU00284"/>
    </source>
</evidence>
<dbReference type="SUPFAM" id="SSF58104">
    <property type="entry name" value="Methyl-accepting chemotaxis protein (MCP) signaling domain"/>
    <property type="match status" value="1"/>
</dbReference>
<dbReference type="PANTHER" id="PTHR43531:SF11">
    <property type="entry name" value="METHYL-ACCEPTING CHEMOTAXIS PROTEIN 3"/>
    <property type="match status" value="1"/>
</dbReference>
<dbReference type="Pfam" id="PF00015">
    <property type="entry name" value="MCPsignal"/>
    <property type="match status" value="1"/>
</dbReference>
<evidence type="ECO:0000256" key="4">
    <source>
        <dbReference type="SAM" id="Phobius"/>
    </source>
</evidence>
<dbReference type="InterPro" id="IPR004090">
    <property type="entry name" value="Chemotax_Me-accpt_rcpt"/>
</dbReference>
<evidence type="ECO:0000313" key="7">
    <source>
        <dbReference type="Proteomes" id="UP000288096"/>
    </source>
</evidence>
<evidence type="ECO:0000256" key="2">
    <source>
        <dbReference type="ARBA" id="ARBA00029447"/>
    </source>
</evidence>
<keyword evidence="1" id="KW-0145">Chemotaxis</keyword>
<keyword evidence="4" id="KW-0812">Transmembrane</keyword>
<feature type="transmembrane region" description="Helical" evidence="4">
    <location>
        <begin position="305"/>
        <end position="327"/>
    </location>
</feature>
<feature type="transmembrane region" description="Helical" evidence="4">
    <location>
        <begin position="12"/>
        <end position="36"/>
    </location>
</feature>
<dbReference type="GO" id="GO:0006935">
    <property type="term" value="P:chemotaxis"/>
    <property type="evidence" value="ECO:0007669"/>
    <property type="project" value="UniProtKB-KW"/>
</dbReference>
<organism evidence="6 7">
    <name type="scientific">Desulfonema ishimotonii</name>
    <dbReference type="NCBI Taxonomy" id="45657"/>
    <lineage>
        <taxon>Bacteria</taxon>
        <taxon>Pseudomonadati</taxon>
        <taxon>Thermodesulfobacteriota</taxon>
        <taxon>Desulfobacteria</taxon>
        <taxon>Desulfobacterales</taxon>
        <taxon>Desulfococcaceae</taxon>
        <taxon>Desulfonema</taxon>
    </lineage>
</organism>